<dbReference type="Proteomes" id="UP001055286">
    <property type="component" value="Unassembled WGS sequence"/>
</dbReference>
<protein>
    <submittedName>
        <fullName evidence="1">Uncharacterized protein</fullName>
    </submittedName>
</protein>
<dbReference type="NCBIfam" id="NF047412">
    <property type="entry name" value="sig_GCG_CRPN_rpt"/>
    <property type="match status" value="1"/>
</dbReference>
<keyword evidence="2" id="KW-1185">Reference proteome</keyword>
<reference evidence="1" key="2">
    <citation type="submission" date="2021-08" db="EMBL/GenBank/DDBJ databases">
        <authorList>
            <person name="Tani A."/>
            <person name="Ola A."/>
            <person name="Ogura Y."/>
            <person name="Katsura K."/>
            <person name="Hayashi T."/>
        </authorList>
    </citation>
    <scope>NUCLEOTIDE SEQUENCE</scope>
    <source>
        <strain evidence="1">JCM 32048</strain>
    </source>
</reference>
<dbReference type="RefSeq" id="WP_238193066.1">
    <property type="nucleotide sequence ID" value="NZ_BPQJ01000045.1"/>
</dbReference>
<comment type="caution">
    <text evidence="1">The sequence shown here is derived from an EMBL/GenBank/DDBJ whole genome shotgun (WGS) entry which is preliminary data.</text>
</comment>
<organism evidence="1 2">
    <name type="scientific">Methylobacterium frigidaeris</name>
    <dbReference type="NCBI Taxonomy" id="2038277"/>
    <lineage>
        <taxon>Bacteria</taxon>
        <taxon>Pseudomonadati</taxon>
        <taxon>Pseudomonadota</taxon>
        <taxon>Alphaproteobacteria</taxon>
        <taxon>Hyphomicrobiales</taxon>
        <taxon>Methylobacteriaceae</taxon>
        <taxon>Methylobacterium</taxon>
    </lineage>
</organism>
<gene>
    <name evidence="1" type="ORF">MPEAHAMD_5879</name>
</gene>
<sequence>MKVLRLPALAALAFAAWIGIGSLDQGGFGIGPARAAGGCGIGFHRGPYGGCRPNVYGAPGYYGYRGGAAYGYRGGAVYGYRGGAVYRGRVYRGGRVYGGRAVYGRRVGAYRGGRVYGGGRFRR</sequence>
<dbReference type="InterPro" id="IPR058110">
    <property type="entry name" value="GCG_CRPN_dom"/>
</dbReference>
<reference evidence="1" key="1">
    <citation type="journal article" date="2016" name="Front. Microbiol.">
        <title>Genome Sequence of the Piezophilic, Mesophilic Sulfate-Reducing Bacterium Desulfovibrio indicus J2T.</title>
        <authorList>
            <person name="Cao J."/>
            <person name="Maignien L."/>
            <person name="Shao Z."/>
            <person name="Alain K."/>
            <person name="Jebbar M."/>
        </authorList>
    </citation>
    <scope>NUCLEOTIDE SEQUENCE</scope>
    <source>
        <strain evidence="1">JCM 32048</strain>
    </source>
</reference>
<proteinExistence type="predicted"/>
<accession>A0AA37HH35</accession>
<evidence type="ECO:0000313" key="2">
    <source>
        <dbReference type="Proteomes" id="UP001055286"/>
    </source>
</evidence>
<dbReference type="EMBL" id="BPQJ01000045">
    <property type="protein sequence ID" value="GJD65684.1"/>
    <property type="molecule type" value="Genomic_DNA"/>
</dbReference>
<evidence type="ECO:0000313" key="1">
    <source>
        <dbReference type="EMBL" id="GJD65684.1"/>
    </source>
</evidence>
<dbReference type="AlphaFoldDB" id="A0AA37HH35"/>
<name>A0AA37HH35_9HYPH</name>